<sequence>MDEADGDSPSTQLKLNVFHSLVDSLAIRRPILHHLNADSSWLLQLPVPTSALLNGSRGYYNILLDPWLSGRSTTPWLNTQEHIIPSAIQTISELEELAREVDLLTPRPAPRRRSHLFRDDAGTFLDAVIISHASPDHCHKPTLLHIDRNVPIFASPPAVQLITSWNHFRTIISIPGAEDEDWKSYSLPPLPEWIGIARFAPTGDHHSAIAVFFNNRCCEMDEEECEAVFYTPHGISASCLDYLGDLRPRVHILALLHGVDKVGFGPVTVQLGMGNGGLLREVLGAKYWVPTHDGGKIESRWLRWLGWRVRGDAKGVTHVGNGESLVLK</sequence>
<gene>
    <name evidence="1" type="ORF">K470DRAFT_258997</name>
</gene>
<keyword evidence="2" id="KW-1185">Reference proteome</keyword>
<reference evidence="1" key="1">
    <citation type="journal article" date="2020" name="Stud. Mycol.">
        <title>101 Dothideomycetes genomes: a test case for predicting lifestyles and emergence of pathogens.</title>
        <authorList>
            <person name="Haridas S."/>
            <person name="Albert R."/>
            <person name="Binder M."/>
            <person name="Bloem J."/>
            <person name="Labutti K."/>
            <person name="Salamov A."/>
            <person name="Andreopoulos B."/>
            <person name="Baker S."/>
            <person name="Barry K."/>
            <person name="Bills G."/>
            <person name="Bluhm B."/>
            <person name="Cannon C."/>
            <person name="Castanera R."/>
            <person name="Culley D."/>
            <person name="Daum C."/>
            <person name="Ezra D."/>
            <person name="Gonzalez J."/>
            <person name="Henrissat B."/>
            <person name="Kuo A."/>
            <person name="Liang C."/>
            <person name="Lipzen A."/>
            <person name="Lutzoni F."/>
            <person name="Magnuson J."/>
            <person name="Mondo S."/>
            <person name="Nolan M."/>
            <person name="Ohm R."/>
            <person name="Pangilinan J."/>
            <person name="Park H.-J."/>
            <person name="Ramirez L."/>
            <person name="Alfaro M."/>
            <person name="Sun H."/>
            <person name="Tritt A."/>
            <person name="Yoshinaga Y."/>
            <person name="Zwiers L.-H."/>
            <person name="Turgeon B."/>
            <person name="Goodwin S."/>
            <person name="Spatafora J."/>
            <person name="Crous P."/>
            <person name="Grigoriev I."/>
        </authorList>
    </citation>
    <scope>NUCLEOTIDE SEQUENCE</scope>
    <source>
        <strain evidence="1">CBS 480.64</strain>
    </source>
</reference>
<dbReference type="PANTHER" id="PTHR36142:SF2">
    <property type="entry name" value="METALLO-HYDROLASE_OXIDOREDUCTASE SUPERFAMILY PROTEIN"/>
    <property type="match status" value="1"/>
</dbReference>
<protein>
    <recommendedName>
        <fullName evidence="3">Metallo-beta-lactamase domain-containing protein</fullName>
    </recommendedName>
</protein>
<evidence type="ECO:0000313" key="2">
    <source>
        <dbReference type="Proteomes" id="UP000799421"/>
    </source>
</evidence>
<name>A0A6A7BWL7_9PEZI</name>
<dbReference type="PANTHER" id="PTHR36142">
    <property type="entry name" value="METALLO-HYDROLASE/OXIDOREDUCTASE SUPERFAMILY PROTEIN"/>
    <property type="match status" value="1"/>
</dbReference>
<dbReference type="EMBL" id="MU005994">
    <property type="protein sequence ID" value="KAF2859377.1"/>
    <property type="molecule type" value="Genomic_DNA"/>
</dbReference>
<accession>A0A6A7BWL7</accession>
<dbReference type="AlphaFoldDB" id="A0A6A7BWL7"/>
<evidence type="ECO:0000313" key="1">
    <source>
        <dbReference type="EMBL" id="KAF2859377.1"/>
    </source>
</evidence>
<dbReference type="InterPro" id="IPR036866">
    <property type="entry name" value="RibonucZ/Hydroxyglut_hydro"/>
</dbReference>
<proteinExistence type="predicted"/>
<dbReference type="SUPFAM" id="SSF56281">
    <property type="entry name" value="Metallo-hydrolase/oxidoreductase"/>
    <property type="match status" value="1"/>
</dbReference>
<dbReference type="Gene3D" id="3.60.15.10">
    <property type="entry name" value="Ribonuclease Z/Hydroxyacylglutathione hydrolase-like"/>
    <property type="match status" value="1"/>
</dbReference>
<dbReference type="OrthoDB" id="9971601at2759"/>
<evidence type="ECO:0008006" key="3">
    <source>
        <dbReference type="Google" id="ProtNLM"/>
    </source>
</evidence>
<organism evidence="1 2">
    <name type="scientific">Piedraia hortae CBS 480.64</name>
    <dbReference type="NCBI Taxonomy" id="1314780"/>
    <lineage>
        <taxon>Eukaryota</taxon>
        <taxon>Fungi</taxon>
        <taxon>Dikarya</taxon>
        <taxon>Ascomycota</taxon>
        <taxon>Pezizomycotina</taxon>
        <taxon>Dothideomycetes</taxon>
        <taxon>Dothideomycetidae</taxon>
        <taxon>Capnodiales</taxon>
        <taxon>Piedraiaceae</taxon>
        <taxon>Piedraia</taxon>
    </lineage>
</organism>
<dbReference type="Proteomes" id="UP000799421">
    <property type="component" value="Unassembled WGS sequence"/>
</dbReference>